<dbReference type="EMBL" id="JARGEI010000028">
    <property type="protein sequence ID" value="KAJ8706685.1"/>
    <property type="molecule type" value="Genomic_DNA"/>
</dbReference>
<dbReference type="Proteomes" id="UP001231518">
    <property type="component" value="Chromosome 30"/>
</dbReference>
<protein>
    <submittedName>
        <fullName evidence="1">Uncharacterized protein</fullName>
    </submittedName>
</protein>
<evidence type="ECO:0000313" key="2">
    <source>
        <dbReference type="Proteomes" id="UP001231518"/>
    </source>
</evidence>
<keyword evidence="2" id="KW-1185">Reference proteome</keyword>
<comment type="caution">
    <text evidence="1">The sequence shown here is derived from an EMBL/GenBank/DDBJ whole genome shotgun (WGS) entry which is preliminary data.</text>
</comment>
<proteinExistence type="predicted"/>
<evidence type="ECO:0000313" key="1">
    <source>
        <dbReference type="EMBL" id="KAJ8706685.1"/>
    </source>
</evidence>
<name>A0AAD8DL48_MYTSE</name>
<reference evidence="1" key="1">
    <citation type="submission" date="2023-03" db="EMBL/GenBank/DDBJ databases">
        <title>Chromosome-level genomes of two armyworms, Mythimna separata and Mythimna loreyi, provide insights into the biosynthesis and reception of sex pheromones.</title>
        <authorList>
            <person name="Zhao H."/>
        </authorList>
    </citation>
    <scope>NUCLEOTIDE SEQUENCE</scope>
    <source>
        <strain evidence="1">BeijingLab</strain>
        <tissue evidence="1">Pupa</tissue>
    </source>
</reference>
<dbReference type="AlphaFoldDB" id="A0AAD8DL48"/>
<organism evidence="1 2">
    <name type="scientific">Mythimna separata</name>
    <name type="common">Oriental armyworm</name>
    <name type="synonym">Pseudaletia separata</name>
    <dbReference type="NCBI Taxonomy" id="271217"/>
    <lineage>
        <taxon>Eukaryota</taxon>
        <taxon>Metazoa</taxon>
        <taxon>Ecdysozoa</taxon>
        <taxon>Arthropoda</taxon>
        <taxon>Hexapoda</taxon>
        <taxon>Insecta</taxon>
        <taxon>Pterygota</taxon>
        <taxon>Neoptera</taxon>
        <taxon>Endopterygota</taxon>
        <taxon>Lepidoptera</taxon>
        <taxon>Glossata</taxon>
        <taxon>Ditrysia</taxon>
        <taxon>Noctuoidea</taxon>
        <taxon>Noctuidae</taxon>
        <taxon>Noctuinae</taxon>
        <taxon>Hadenini</taxon>
        <taxon>Mythimna</taxon>
    </lineage>
</organism>
<gene>
    <name evidence="1" type="ORF">PYW07_012763</name>
</gene>
<sequence length="117" mass="13412">MQRASLLACTHARFARGDVTPLSQQVAAWRMEFRRYLGVAWRLRLSQPSARHAVIAAVSPLFEEWLERGLGVLSFCLSQVLTGHGKFGRYLHRIKEERTPGCRLCVDCSSHERKKLF</sequence>
<accession>A0AAD8DL48</accession>